<evidence type="ECO:0000256" key="1">
    <source>
        <dbReference type="SAM" id="MobiDB-lite"/>
    </source>
</evidence>
<dbReference type="AlphaFoldDB" id="A0AAW2QZX2"/>
<reference evidence="2" key="1">
    <citation type="submission" date="2020-06" db="EMBL/GenBank/DDBJ databases">
        <authorList>
            <person name="Li T."/>
            <person name="Hu X."/>
            <person name="Zhang T."/>
            <person name="Song X."/>
            <person name="Zhang H."/>
            <person name="Dai N."/>
            <person name="Sheng W."/>
            <person name="Hou X."/>
            <person name="Wei L."/>
        </authorList>
    </citation>
    <scope>NUCLEOTIDE SEQUENCE</scope>
    <source>
        <strain evidence="2">G02</strain>
        <tissue evidence="2">Leaf</tissue>
    </source>
</reference>
<accession>A0AAW2QZX2</accession>
<proteinExistence type="predicted"/>
<sequence>MTPTLGVPDEPLSGEDHGGPNPRPEPTNLGKGPNQQGLHPKNLDEQIQDPQDELLQEELLDEPIPERMKVSKIATAGLAEQNVTYL</sequence>
<feature type="region of interest" description="Disordered" evidence="1">
    <location>
        <begin position="1"/>
        <end position="50"/>
    </location>
</feature>
<gene>
    <name evidence="2" type="ORF">Sradi_3251600</name>
</gene>
<name>A0AAW2QZX2_SESRA</name>
<reference evidence="2" key="2">
    <citation type="journal article" date="2024" name="Plant">
        <title>Genomic evolution and insights into agronomic trait innovations of Sesamum species.</title>
        <authorList>
            <person name="Miao H."/>
            <person name="Wang L."/>
            <person name="Qu L."/>
            <person name="Liu H."/>
            <person name="Sun Y."/>
            <person name="Le M."/>
            <person name="Wang Q."/>
            <person name="Wei S."/>
            <person name="Zheng Y."/>
            <person name="Lin W."/>
            <person name="Duan Y."/>
            <person name="Cao H."/>
            <person name="Xiong S."/>
            <person name="Wang X."/>
            <person name="Wei L."/>
            <person name="Li C."/>
            <person name="Ma Q."/>
            <person name="Ju M."/>
            <person name="Zhao R."/>
            <person name="Li G."/>
            <person name="Mu C."/>
            <person name="Tian Q."/>
            <person name="Mei H."/>
            <person name="Zhang T."/>
            <person name="Gao T."/>
            <person name="Zhang H."/>
        </authorList>
    </citation>
    <scope>NUCLEOTIDE SEQUENCE</scope>
    <source>
        <strain evidence="2">G02</strain>
    </source>
</reference>
<organism evidence="2">
    <name type="scientific">Sesamum radiatum</name>
    <name type="common">Black benniseed</name>
    <dbReference type="NCBI Taxonomy" id="300843"/>
    <lineage>
        <taxon>Eukaryota</taxon>
        <taxon>Viridiplantae</taxon>
        <taxon>Streptophyta</taxon>
        <taxon>Embryophyta</taxon>
        <taxon>Tracheophyta</taxon>
        <taxon>Spermatophyta</taxon>
        <taxon>Magnoliopsida</taxon>
        <taxon>eudicotyledons</taxon>
        <taxon>Gunneridae</taxon>
        <taxon>Pentapetalae</taxon>
        <taxon>asterids</taxon>
        <taxon>lamiids</taxon>
        <taxon>Lamiales</taxon>
        <taxon>Pedaliaceae</taxon>
        <taxon>Sesamum</taxon>
    </lineage>
</organism>
<evidence type="ECO:0000313" key="2">
    <source>
        <dbReference type="EMBL" id="KAL0373359.1"/>
    </source>
</evidence>
<dbReference type="EMBL" id="JACGWJ010000014">
    <property type="protein sequence ID" value="KAL0373359.1"/>
    <property type="molecule type" value="Genomic_DNA"/>
</dbReference>
<comment type="caution">
    <text evidence="2">The sequence shown here is derived from an EMBL/GenBank/DDBJ whole genome shotgun (WGS) entry which is preliminary data.</text>
</comment>
<protein>
    <submittedName>
        <fullName evidence="2">Uncharacterized protein</fullName>
    </submittedName>
</protein>